<dbReference type="OrthoDB" id="7666987at2"/>
<dbReference type="EMBL" id="FORH01000007">
    <property type="protein sequence ID" value="SFJ94899.1"/>
    <property type="molecule type" value="Genomic_DNA"/>
</dbReference>
<keyword evidence="2" id="KW-1185">Reference proteome</keyword>
<dbReference type="Pfam" id="PF10094">
    <property type="entry name" value="DUF2332"/>
    <property type="match status" value="1"/>
</dbReference>
<evidence type="ECO:0000313" key="2">
    <source>
        <dbReference type="Proteomes" id="UP000199630"/>
    </source>
</evidence>
<dbReference type="InterPro" id="IPR011200">
    <property type="entry name" value="UCP012608"/>
</dbReference>
<dbReference type="PIRSF" id="PIRSF012608">
    <property type="entry name" value="UCP012608"/>
    <property type="match status" value="1"/>
</dbReference>
<reference evidence="2" key="1">
    <citation type="submission" date="2016-10" db="EMBL/GenBank/DDBJ databases">
        <authorList>
            <person name="Varghese N."/>
            <person name="Submissions S."/>
        </authorList>
    </citation>
    <scope>NUCLEOTIDE SEQUENCE [LARGE SCALE GENOMIC DNA]</scope>
    <source>
        <strain evidence="2">DSM 26471</strain>
    </source>
</reference>
<gene>
    <name evidence="1" type="ORF">SAMN04487991_3379</name>
</gene>
<sequence length="346" mass="37469">MSWQDAFEAQVRSCQNLGSPFTAMLLEGFARFGLPAGPIGARIATWPGDISSNGASVPLRLAGALHGLVLEGVDADLGALYPPHPLPEPERLWQAACAAIARHEAYLDQRLNDAPQTNEVARASALILGADALAAHLDLPLVLSELGASAGLNLNFDRFHLKASNGDFGPTDSAVVLTPEWRSPAPAPHGFRVTDRQGVDLSPRDPVAERLRLLSFIWPDQRARFQRISAALDIAADHPPHVVQADAIDWLEQRLSQDFAGQAHLVYHTVAWQYFPAAAQARGEALLAEAGARATEEAPLARLAMEADGQGPGAKLVLTLWPEGRQHDLGRFDFHGRWIDWTSPVF</sequence>
<evidence type="ECO:0000313" key="1">
    <source>
        <dbReference type="EMBL" id="SFJ94899.1"/>
    </source>
</evidence>
<accession>A0A1I3VIK4</accession>
<proteinExistence type="predicted"/>
<dbReference type="AlphaFoldDB" id="A0A1I3VIK4"/>
<protein>
    <recommendedName>
        <fullName evidence="3">DUF2332 domain-containing protein</fullName>
    </recommendedName>
</protein>
<dbReference type="RefSeq" id="WP_090061878.1">
    <property type="nucleotide sequence ID" value="NZ_FORH01000007.1"/>
</dbReference>
<name>A0A1I3VIK4_9RHOB</name>
<organism evidence="1 2">
    <name type="scientific">Celeribacter neptunius</name>
    <dbReference type="NCBI Taxonomy" id="588602"/>
    <lineage>
        <taxon>Bacteria</taxon>
        <taxon>Pseudomonadati</taxon>
        <taxon>Pseudomonadota</taxon>
        <taxon>Alphaproteobacteria</taxon>
        <taxon>Rhodobacterales</taxon>
        <taxon>Roseobacteraceae</taxon>
        <taxon>Celeribacter</taxon>
    </lineage>
</organism>
<dbReference type="STRING" id="588602.SAMN04487991_3379"/>
<dbReference type="Proteomes" id="UP000199630">
    <property type="component" value="Unassembled WGS sequence"/>
</dbReference>
<evidence type="ECO:0008006" key="3">
    <source>
        <dbReference type="Google" id="ProtNLM"/>
    </source>
</evidence>